<feature type="compositionally biased region" description="Basic and acidic residues" evidence="1">
    <location>
        <begin position="75"/>
        <end position="96"/>
    </location>
</feature>
<feature type="compositionally biased region" description="Basic residues" evidence="1">
    <location>
        <begin position="127"/>
        <end position="137"/>
    </location>
</feature>
<accession>A0A0D5YQK3</accession>
<feature type="region of interest" description="Disordered" evidence="1">
    <location>
        <begin position="71"/>
        <end position="96"/>
    </location>
</feature>
<gene>
    <name evidence="2" type="ORF">VC82_878</name>
</gene>
<organism evidence="2 3">
    <name type="scientific">Flagellimonas lutaonensis</name>
    <dbReference type="NCBI Taxonomy" id="516051"/>
    <lineage>
        <taxon>Bacteria</taxon>
        <taxon>Pseudomonadati</taxon>
        <taxon>Bacteroidota</taxon>
        <taxon>Flavobacteriia</taxon>
        <taxon>Flavobacteriales</taxon>
        <taxon>Flavobacteriaceae</taxon>
        <taxon>Flagellimonas</taxon>
    </lineage>
</organism>
<dbReference type="STRING" id="516051.VC82_878"/>
<dbReference type="KEGG" id="mlt:VC82_878"/>
<dbReference type="EMBL" id="CP011071">
    <property type="protein sequence ID" value="AKA34532.1"/>
    <property type="molecule type" value="Genomic_DNA"/>
</dbReference>
<sequence>MRKVLIAMALLAGLTGFAQRHGHQKHPGLVLKDMTPEQVATLQTKKMALALDLTEEQQQLVMEIQLQEAAQRKKKMDERISKREQGERQKPSADEHFEMANARLEKQLAHQVKMKEILTDEQYRQWKRINHRRHHDKKRMEMGSSRG</sequence>
<dbReference type="HOGENOM" id="CLU_123788_1_0_10"/>
<feature type="region of interest" description="Disordered" evidence="1">
    <location>
        <begin position="127"/>
        <end position="147"/>
    </location>
</feature>
<evidence type="ECO:0000256" key="1">
    <source>
        <dbReference type="SAM" id="MobiDB-lite"/>
    </source>
</evidence>
<dbReference type="OrthoDB" id="956918at2"/>
<name>A0A0D5YQK3_9FLAO</name>
<dbReference type="Proteomes" id="UP000032726">
    <property type="component" value="Chromosome"/>
</dbReference>
<proteinExistence type="predicted"/>
<dbReference type="AlphaFoldDB" id="A0A0D5YQK3"/>
<reference evidence="2 3" key="1">
    <citation type="submission" date="2015-03" db="EMBL/GenBank/DDBJ databases">
        <title>Complete genome sequence of Muricauda lutaonensis CC-HSB-11T, isolated from a coastal hot spring.</title>
        <authorList>
            <person name="Kim K.M."/>
        </authorList>
    </citation>
    <scope>NUCLEOTIDE SEQUENCE [LARGE SCALE GENOMIC DNA]</scope>
    <source>
        <strain evidence="2 3">CC-HSB-11</strain>
    </source>
</reference>
<evidence type="ECO:0000313" key="2">
    <source>
        <dbReference type="EMBL" id="AKA34532.1"/>
    </source>
</evidence>
<dbReference type="RefSeq" id="WP_045801288.1">
    <property type="nucleotide sequence ID" value="NZ_CP011071.1"/>
</dbReference>
<keyword evidence="3" id="KW-1185">Reference proteome</keyword>
<evidence type="ECO:0000313" key="3">
    <source>
        <dbReference type="Proteomes" id="UP000032726"/>
    </source>
</evidence>
<protein>
    <submittedName>
        <fullName evidence="2">Conserved hypothetical periplasmic protein</fullName>
    </submittedName>
</protein>